<gene>
    <name evidence="1" type="ORF">BpHYR1_021495</name>
</gene>
<reference evidence="1 2" key="1">
    <citation type="journal article" date="2018" name="Sci. Rep.">
        <title>Genomic signatures of local adaptation to the degree of environmental predictability in rotifers.</title>
        <authorList>
            <person name="Franch-Gras L."/>
            <person name="Hahn C."/>
            <person name="Garcia-Roger E.M."/>
            <person name="Carmona M.J."/>
            <person name="Serra M."/>
            <person name="Gomez A."/>
        </authorList>
    </citation>
    <scope>NUCLEOTIDE SEQUENCE [LARGE SCALE GENOMIC DNA]</scope>
    <source>
        <strain evidence="1">HYR1</strain>
    </source>
</reference>
<comment type="caution">
    <text evidence="1">The sequence shown here is derived from an EMBL/GenBank/DDBJ whole genome shotgun (WGS) entry which is preliminary data.</text>
</comment>
<sequence>MHPILFVIFKQLCYNLLFFYSEYLLKIHIFIQILVEDLLILNKKLELSIIILVLKICKNLQLLKCECNMMQHSKLVYQNIEDGIISYFKNKSSISSFSIYITFKSKNLYWHNLNKIKLTVDFQNKRTAELIKNKREFRRKFLDKHASSCLT</sequence>
<evidence type="ECO:0000313" key="2">
    <source>
        <dbReference type="Proteomes" id="UP000276133"/>
    </source>
</evidence>
<name>A0A3M7T2V0_BRAPC</name>
<keyword evidence="2" id="KW-1185">Reference proteome</keyword>
<organism evidence="1 2">
    <name type="scientific">Brachionus plicatilis</name>
    <name type="common">Marine rotifer</name>
    <name type="synonym">Brachionus muelleri</name>
    <dbReference type="NCBI Taxonomy" id="10195"/>
    <lineage>
        <taxon>Eukaryota</taxon>
        <taxon>Metazoa</taxon>
        <taxon>Spiralia</taxon>
        <taxon>Gnathifera</taxon>
        <taxon>Rotifera</taxon>
        <taxon>Eurotatoria</taxon>
        <taxon>Monogononta</taxon>
        <taxon>Pseudotrocha</taxon>
        <taxon>Ploima</taxon>
        <taxon>Brachionidae</taxon>
        <taxon>Brachionus</taxon>
    </lineage>
</organism>
<accession>A0A3M7T2V0</accession>
<evidence type="ECO:0000313" key="1">
    <source>
        <dbReference type="EMBL" id="RNA42352.1"/>
    </source>
</evidence>
<proteinExistence type="predicted"/>
<dbReference type="AlphaFoldDB" id="A0A3M7T2V0"/>
<dbReference type="Proteomes" id="UP000276133">
    <property type="component" value="Unassembled WGS sequence"/>
</dbReference>
<protein>
    <submittedName>
        <fullName evidence="1">Uncharacterized protein</fullName>
    </submittedName>
</protein>
<dbReference type="EMBL" id="REGN01000375">
    <property type="protein sequence ID" value="RNA42352.1"/>
    <property type="molecule type" value="Genomic_DNA"/>
</dbReference>